<feature type="domain" description="SCP" evidence="2">
    <location>
        <begin position="25"/>
        <end position="162"/>
    </location>
</feature>
<organism evidence="3 4">
    <name type="scientific">Adiantum capillus-veneris</name>
    <name type="common">Maidenhair fern</name>
    <dbReference type="NCBI Taxonomy" id="13818"/>
    <lineage>
        <taxon>Eukaryota</taxon>
        <taxon>Viridiplantae</taxon>
        <taxon>Streptophyta</taxon>
        <taxon>Embryophyta</taxon>
        <taxon>Tracheophyta</taxon>
        <taxon>Polypodiopsida</taxon>
        <taxon>Polypodiidae</taxon>
        <taxon>Polypodiales</taxon>
        <taxon>Pteridineae</taxon>
        <taxon>Pteridaceae</taxon>
        <taxon>Vittarioideae</taxon>
        <taxon>Adiantum</taxon>
    </lineage>
</organism>
<feature type="signal peptide" evidence="1">
    <location>
        <begin position="1"/>
        <end position="23"/>
    </location>
</feature>
<evidence type="ECO:0000313" key="4">
    <source>
        <dbReference type="Proteomes" id="UP000886520"/>
    </source>
</evidence>
<feature type="chain" id="PRO_5038671188" description="SCP domain-containing protein" evidence="1">
    <location>
        <begin position="24"/>
        <end position="166"/>
    </location>
</feature>
<dbReference type="CDD" id="cd05381">
    <property type="entry name" value="CAP_PR-1"/>
    <property type="match status" value="1"/>
</dbReference>
<reference evidence="3" key="1">
    <citation type="submission" date="2021-01" db="EMBL/GenBank/DDBJ databases">
        <title>Adiantum capillus-veneris genome.</title>
        <authorList>
            <person name="Fang Y."/>
            <person name="Liao Q."/>
        </authorList>
    </citation>
    <scope>NUCLEOTIDE SEQUENCE</scope>
    <source>
        <strain evidence="3">H3</strain>
        <tissue evidence="3">Leaf</tissue>
    </source>
</reference>
<proteinExistence type="predicted"/>
<keyword evidence="1" id="KW-0732">Signal</keyword>
<gene>
    <name evidence="3" type="ORF">GOP47_0008880</name>
</gene>
<evidence type="ECO:0000313" key="3">
    <source>
        <dbReference type="EMBL" id="KAI5076815.1"/>
    </source>
</evidence>
<dbReference type="SMART" id="SM00198">
    <property type="entry name" value="SCP"/>
    <property type="match status" value="1"/>
</dbReference>
<dbReference type="InterPro" id="IPR035940">
    <property type="entry name" value="CAP_sf"/>
</dbReference>
<keyword evidence="4" id="KW-1185">Reference proteome</keyword>
<dbReference type="PROSITE" id="PS01010">
    <property type="entry name" value="CRISP_2"/>
    <property type="match status" value="1"/>
</dbReference>
<dbReference type="FunFam" id="3.40.33.10:FF:000004">
    <property type="entry name" value="CAP, cysteine-rich secretory protein, antigen 5"/>
    <property type="match status" value="1"/>
</dbReference>
<accession>A0A9D4UZ58</accession>
<dbReference type="Pfam" id="PF00188">
    <property type="entry name" value="CAP"/>
    <property type="match status" value="1"/>
</dbReference>
<dbReference type="PANTHER" id="PTHR10334">
    <property type="entry name" value="CYSTEINE-RICH SECRETORY PROTEIN-RELATED"/>
    <property type="match status" value="1"/>
</dbReference>
<sequence>MGVESIVCSFVVLLALLAHEASAQQGNESYLAGHNEARSLVGVPAMVWDASLVAYAQRYANAQRAANSCRLLQPSNGPYGENKFWGSPGKRWSGEDAVSSWVALRKFYNARSNTCVPSSQPCGVYTQIVWRNTSSLGCASSVCPDNSTFIMCSYNPPGNIRGQAPF</sequence>
<protein>
    <recommendedName>
        <fullName evidence="2">SCP domain-containing protein</fullName>
    </recommendedName>
</protein>
<dbReference type="Proteomes" id="UP000886520">
    <property type="component" value="Chromosome 8"/>
</dbReference>
<evidence type="ECO:0000259" key="2">
    <source>
        <dbReference type="SMART" id="SM00198"/>
    </source>
</evidence>
<dbReference type="InterPro" id="IPR001283">
    <property type="entry name" value="CRISP-related"/>
</dbReference>
<dbReference type="InterPro" id="IPR018244">
    <property type="entry name" value="Allrgn_V5/Tpx1_CS"/>
</dbReference>
<dbReference type="GO" id="GO:0005576">
    <property type="term" value="C:extracellular region"/>
    <property type="evidence" value="ECO:0007669"/>
    <property type="project" value="InterPro"/>
</dbReference>
<dbReference type="InterPro" id="IPR014044">
    <property type="entry name" value="CAP_dom"/>
</dbReference>
<evidence type="ECO:0000256" key="1">
    <source>
        <dbReference type="SAM" id="SignalP"/>
    </source>
</evidence>
<dbReference type="AlphaFoldDB" id="A0A9D4UZ58"/>
<dbReference type="Gene3D" id="3.40.33.10">
    <property type="entry name" value="CAP"/>
    <property type="match status" value="1"/>
</dbReference>
<name>A0A9D4UZ58_ADICA</name>
<dbReference type="EMBL" id="JABFUD020000008">
    <property type="protein sequence ID" value="KAI5076815.1"/>
    <property type="molecule type" value="Genomic_DNA"/>
</dbReference>
<comment type="caution">
    <text evidence="3">The sequence shown here is derived from an EMBL/GenBank/DDBJ whole genome shotgun (WGS) entry which is preliminary data.</text>
</comment>
<dbReference type="OrthoDB" id="337038at2759"/>
<dbReference type="PRINTS" id="PR00837">
    <property type="entry name" value="V5TPXLIKE"/>
</dbReference>
<dbReference type="SUPFAM" id="SSF55797">
    <property type="entry name" value="PR-1-like"/>
    <property type="match status" value="1"/>
</dbReference>